<dbReference type="AlphaFoldDB" id="A0A6A3GJP9"/>
<comment type="caution">
    <text evidence="1">The sequence shown here is derived from an EMBL/GenBank/DDBJ whole genome shotgun (WGS) entry which is preliminary data.</text>
</comment>
<organism evidence="1 2">
    <name type="scientific">Phytophthora rubi</name>
    <dbReference type="NCBI Taxonomy" id="129364"/>
    <lineage>
        <taxon>Eukaryota</taxon>
        <taxon>Sar</taxon>
        <taxon>Stramenopiles</taxon>
        <taxon>Oomycota</taxon>
        <taxon>Peronosporomycetes</taxon>
        <taxon>Peronosporales</taxon>
        <taxon>Peronosporaceae</taxon>
        <taxon>Phytophthora</taxon>
    </lineage>
</organism>
<evidence type="ECO:0000313" key="1">
    <source>
        <dbReference type="EMBL" id="KAE8954008.1"/>
    </source>
</evidence>
<gene>
    <name evidence="1" type="ORF">PR002_g32205</name>
</gene>
<sequence length="265" mass="30187">KDEETFRRDFQKVQEALALITAVEHADYHAYDYILTKHCRIVRGRYGEELDEVKIGTRFLLDLDMASHETQTDEGAITYDLVRFCGTHQREHPSEEYLTALSQIAALDENLKPGEAGVDIRIPLKLQFATYMSGMRDSVSSDYAEIFAGITKAEKEIEMQWAANAGNGEEKNLESGKLRCTFVLEPMVADFTELGSGTEFGSMPQRDAKPIENLMLNNVWFSVLEIDLRIERVGEDHELRARKSIGLLLRRLLDSKSRTREDAHI</sequence>
<dbReference type="Proteomes" id="UP000435112">
    <property type="component" value="Unassembled WGS sequence"/>
</dbReference>
<proteinExistence type="predicted"/>
<protein>
    <submittedName>
        <fullName evidence="1">Uncharacterized protein</fullName>
    </submittedName>
</protein>
<feature type="non-terminal residue" evidence="1">
    <location>
        <position position="1"/>
    </location>
</feature>
<dbReference type="OrthoDB" id="93741at2759"/>
<dbReference type="EMBL" id="QXFU01010123">
    <property type="protein sequence ID" value="KAE8954008.1"/>
    <property type="molecule type" value="Genomic_DNA"/>
</dbReference>
<accession>A0A6A3GJP9</accession>
<evidence type="ECO:0000313" key="2">
    <source>
        <dbReference type="Proteomes" id="UP000435112"/>
    </source>
</evidence>
<feature type="non-terminal residue" evidence="1">
    <location>
        <position position="265"/>
    </location>
</feature>
<name>A0A6A3GJP9_9STRA</name>
<reference evidence="1 2" key="1">
    <citation type="submission" date="2018-09" db="EMBL/GenBank/DDBJ databases">
        <title>Genomic investigation of the strawberry pathogen Phytophthora fragariae indicates pathogenicity is determined by transcriptional variation in three key races.</title>
        <authorList>
            <person name="Adams T.M."/>
            <person name="Armitage A.D."/>
            <person name="Sobczyk M.K."/>
            <person name="Bates H.J."/>
            <person name="Dunwell J.M."/>
            <person name="Nellist C.F."/>
            <person name="Harrison R.J."/>
        </authorList>
    </citation>
    <scope>NUCLEOTIDE SEQUENCE [LARGE SCALE GENOMIC DNA]</scope>
    <source>
        <strain evidence="1 2">SCRP324</strain>
    </source>
</reference>